<feature type="domain" description="Pseudouridine synthase I TruA alpha/beta" evidence="8">
    <location>
        <begin position="9"/>
        <end position="104"/>
    </location>
</feature>
<dbReference type="Gene3D" id="3.30.70.580">
    <property type="entry name" value="Pseudouridine synthase I, catalytic domain, N-terminal subdomain"/>
    <property type="match status" value="1"/>
</dbReference>
<dbReference type="PANTHER" id="PTHR11142">
    <property type="entry name" value="PSEUDOURIDYLATE SYNTHASE"/>
    <property type="match status" value="1"/>
</dbReference>
<feature type="domain" description="Pseudouridine synthase I TruA alpha/beta" evidence="8">
    <location>
        <begin position="143"/>
        <end position="245"/>
    </location>
</feature>
<evidence type="ECO:0000256" key="3">
    <source>
        <dbReference type="ARBA" id="ARBA00023235"/>
    </source>
</evidence>
<evidence type="ECO:0000256" key="1">
    <source>
        <dbReference type="ARBA" id="ARBA00009375"/>
    </source>
</evidence>
<dbReference type="SUPFAM" id="SSF55120">
    <property type="entry name" value="Pseudouridine synthase"/>
    <property type="match status" value="1"/>
</dbReference>
<comment type="catalytic activity">
    <reaction evidence="4 7">
        <text>uridine(38/39/40) in tRNA = pseudouridine(38/39/40) in tRNA</text>
        <dbReference type="Rhea" id="RHEA:22376"/>
        <dbReference type="Rhea" id="RHEA-COMP:10085"/>
        <dbReference type="Rhea" id="RHEA-COMP:10087"/>
        <dbReference type="ChEBI" id="CHEBI:65314"/>
        <dbReference type="ChEBI" id="CHEBI:65315"/>
        <dbReference type="EC" id="5.4.99.12"/>
    </reaction>
</comment>
<evidence type="ECO:0000256" key="4">
    <source>
        <dbReference type="HAMAP-Rule" id="MF_00171"/>
    </source>
</evidence>
<reference evidence="9 10" key="1">
    <citation type="journal article" date="2018" name="Aquat. Microb. Ecol.">
        <title>Gammaproteobacterial methanotrophs dominate.</title>
        <authorList>
            <person name="Rissanen A.J."/>
            <person name="Saarenheimo J."/>
            <person name="Tiirola M."/>
            <person name="Peura S."/>
            <person name="Aalto S.L."/>
            <person name="Karvinen A."/>
            <person name="Nykanen H."/>
        </authorList>
    </citation>
    <scope>NUCLEOTIDE SEQUENCE [LARGE SCALE GENOMIC DNA]</scope>
    <source>
        <strain evidence="9">AMbin10</strain>
    </source>
</reference>
<comment type="caution">
    <text evidence="9">The sequence shown here is derived from an EMBL/GenBank/DDBJ whole genome shotgun (WGS) entry which is preliminary data.</text>
</comment>
<dbReference type="EMBL" id="QJPH01000303">
    <property type="protein sequence ID" value="PZN79200.1"/>
    <property type="molecule type" value="Genomic_DNA"/>
</dbReference>
<evidence type="ECO:0000259" key="8">
    <source>
        <dbReference type="Pfam" id="PF01416"/>
    </source>
</evidence>
<evidence type="ECO:0000256" key="6">
    <source>
        <dbReference type="PIRSR" id="PIRSR001430-2"/>
    </source>
</evidence>
<dbReference type="CDD" id="cd02570">
    <property type="entry name" value="PseudoU_synth_EcTruA"/>
    <property type="match status" value="1"/>
</dbReference>
<dbReference type="PIRSF" id="PIRSF001430">
    <property type="entry name" value="tRNA_psdUrid_synth"/>
    <property type="match status" value="1"/>
</dbReference>
<dbReference type="PANTHER" id="PTHR11142:SF0">
    <property type="entry name" value="TRNA PSEUDOURIDINE SYNTHASE-LIKE 1"/>
    <property type="match status" value="1"/>
</dbReference>
<evidence type="ECO:0000313" key="10">
    <source>
        <dbReference type="Proteomes" id="UP000249396"/>
    </source>
</evidence>
<keyword evidence="3 4" id="KW-0413">Isomerase</keyword>
<dbReference type="InterPro" id="IPR020094">
    <property type="entry name" value="TruA/RsuA/RluB/E/F_N"/>
</dbReference>
<dbReference type="AlphaFoldDB" id="A0A2W4SVE4"/>
<proteinExistence type="inferred from homology"/>
<dbReference type="GO" id="GO:0003723">
    <property type="term" value="F:RNA binding"/>
    <property type="evidence" value="ECO:0007669"/>
    <property type="project" value="InterPro"/>
</dbReference>
<dbReference type="Proteomes" id="UP000249396">
    <property type="component" value="Unassembled WGS sequence"/>
</dbReference>
<evidence type="ECO:0000313" key="9">
    <source>
        <dbReference type="EMBL" id="PZN79200.1"/>
    </source>
</evidence>
<comment type="similarity">
    <text evidence="1 4 7">Belongs to the tRNA pseudouridine synthase TruA family.</text>
</comment>
<dbReference type="InterPro" id="IPR001406">
    <property type="entry name" value="PsdUridine_synth_TruA"/>
</dbReference>
<comment type="subunit">
    <text evidence="4">Homodimer.</text>
</comment>
<name>A0A2W4SVE4_9GAMM</name>
<dbReference type="Gene3D" id="3.30.70.660">
    <property type="entry name" value="Pseudouridine synthase I, catalytic domain, C-terminal subdomain"/>
    <property type="match status" value="1"/>
</dbReference>
<organism evidence="9 10">
    <name type="scientific">Candidatus Methylumidiphilus alinenensis</name>
    <dbReference type="NCBI Taxonomy" id="2202197"/>
    <lineage>
        <taxon>Bacteria</taxon>
        <taxon>Pseudomonadati</taxon>
        <taxon>Pseudomonadota</taxon>
        <taxon>Gammaproteobacteria</taxon>
        <taxon>Methylococcales</taxon>
        <taxon>Candidatus Methylumidiphilus</taxon>
    </lineage>
</organism>
<gene>
    <name evidence="4" type="primary">truA</name>
    <name evidence="9" type="ORF">DM484_11670</name>
</gene>
<dbReference type="HAMAP" id="MF_00171">
    <property type="entry name" value="TruA"/>
    <property type="match status" value="1"/>
</dbReference>
<dbReference type="NCBIfam" id="TIGR00071">
    <property type="entry name" value="hisT_truA"/>
    <property type="match status" value="1"/>
</dbReference>
<evidence type="ECO:0000256" key="5">
    <source>
        <dbReference type="PIRSR" id="PIRSR001430-1"/>
    </source>
</evidence>
<comment type="caution">
    <text evidence="4">Lacks conserved residue(s) required for the propagation of feature annotation.</text>
</comment>
<dbReference type="InterPro" id="IPR020095">
    <property type="entry name" value="PsdUridine_synth_TruA_C"/>
</dbReference>
<dbReference type="InterPro" id="IPR020103">
    <property type="entry name" value="PsdUridine_synth_cat_dom_sf"/>
</dbReference>
<dbReference type="GO" id="GO:0160147">
    <property type="term" value="F:tRNA pseudouridine(38-40) synthase activity"/>
    <property type="evidence" value="ECO:0007669"/>
    <property type="project" value="UniProtKB-EC"/>
</dbReference>
<dbReference type="Pfam" id="PF01416">
    <property type="entry name" value="PseudoU_synth_1"/>
    <property type="match status" value="2"/>
</dbReference>
<dbReference type="FunFam" id="3.30.70.580:FF:000001">
    <property type="entry name" value="tRNA pseudouridine synthase A"/>
    <property type="match status" value="1"/>
</dbReference>
<dbReference type="EC" id="5.4.99.12" evidence="4"/>
<accession>A0A2W4SVE4</accession>
<protein>
    <recommendedName>
        <fullName evidence="4">tRNA pseudouridine synthase A</fullName>
        <ecNumber evidence="4">5.4.99.12</ecNumber>
    </recommendedName>
    <alternativeName>
        <fullName evidence="4">tRNA pseudouridine(38-40) synthase</fullName>
    </alternativeName>
    <alternativeName>
        <fullName evidence="4">tRNA pseudouridylate synthase I</fullName>
    </alternativeName>
    <alternativeName>
        <fullName evidence="4">tRNA-uridine isomerase I</fullName>
    </alternativeName>
</protein>
<feature type="binding site" evidence="4 6">
    <location>
        <position position="110"/>
    </location>
    <ligand>
        <name>substrate</name>
    </ligand>
</feature>
<sequence length="277" mass="31017">MPRIALGLEYDGTAFAGWQWQLGQRNVQACVEDAVGKVAAEPMTVHSAGRTDAGVHALQQVVHFDTQAQRGQRSWLLGVNANLPDDVRVLWAREVDPSFHARYSAIARYYRYVILNRPMKSALQRTQVTWCFNPLDEVKMQEAADHLIGNHDFSSFRAQGCQSKSPQRIMHFLRVGRENDRVIIELSANAFLHHMVRNIAGVLMEIGTGKKPTDWTRQLLELRDRKQSGVTAPSDGLYLGGVCYPPAFGIPNDPIFDLLPPDAARYRHPADGDGEAM</sequence>
<comment type="function">
    <text evidence="4">Formation of pseudouridine at positions 38, 39 and 40 in the anticodon stem and loop of transfer RNAs.</text>
</comment>
<evidence type="ECO:0000256" key="7">
    <source>
        <dbReference type="RuleBase" id="RU003792"/>
    </source>
</evidence>
<dbReference type="InterPro" id="IPR020097">
    <property type="entry name" value="PsdUridine_synth_TruA_a/b_dom"/>
</dbReference>
<dbReference type="GO" id="GO:0031119">
    <property type="term" value="P:tRNA pseudouridine synthesis"/>
    <property type="evidence" value="ECO:0007669"/>
    <property type="project" value="UniProtKB-UniRule"/>
</dbReference>
<evidence type="ECO:0000256" key="2">
    <source>
        <dbReference type="ARBA" id="ARBA00022694"/>
    </source>
</evidence>
<keyword evidence="2 4" id="KW-0819">tRNA processing</keyword>
<feature type="active site" description="Nucleophile" evidence="4 5">
    <location>
        <position position="52"/>
    </location>
</feature>